<gene>
    <name evidence="1" type="ORF">BDR25DRAFT_312501</name>
</gene>
<sequence>MLVLKILWLPISACTIIIEPTRGLILTNTLRIFELGKTYTLTYAPADDQKTSIALIDPESGGRTILTSNATGGQFAWHVNELLTPGDGYHIGLRQGEEISAGVLFGVTIVPTGSIDDSAMFTQTISPQTAGGSSGSLTTSTAVNANLNSPSLMPTTLFTRETPAMVLTSAQPSQSWLNSPSSPTTSQSNSLSVNSALSTKVKVGVAIGAVSGALILATIAFFFGMKFKQVSTTMKKISRLYEPKPELDGKPINEPVELPADGPGSSNEPQELPVVESPAEIGRQSAYTNSTIIEALGLIDSIFGNRALDLESPSARDTGHKASYSQTALAPLSPISPL</sequence>
<evidence type="ECO:0000313" key="2">
    <source>
        <dbReference type="Proteomes" id="UP000799755"/>
    </source>
</evidence>
<dbReference type="Proteomes" id="UP000799755">
    <property type="component" value="Unassembled WGS sequence"/>
</dbReference>
<reference evidence="1" key="1">
    <citation type="journal article" date="2020" name="Stud. Mycol.">
        <title>101 Dothideomycetes genomes: a test case for predicting lifestyles and emergence of pathogens.</title>
        <authorList>
            <person name="Haridas S."/>
            <person name="Albert R."/>
            <person name="Binder M."/>
            <person name="Bloem J."/>
            <person name="Labutti K."/>
            <person name="Salamov A."/>
            <person name="Andreopoulos B."/>
            <person name="Baker S."/>
            <person name="Barry K."/>
            <person name="Bills G."/>
            <person name="Bluhm B."/>
            <person name="Cannon C."/>
            <person name="Castanera R."/>
            <person name="Culley D."/>
            <person name="Daum C."/>
            <person name="Ezra D."/>
            <person name="Gonzalez J."/>
            <person name="Henrissat B."/>
            <person name="Kuo A."/>
            <person name="Liang C."/>
            <person name="Lipzen A."/>
            <person name="Lutzoni F."/>
            <person name="Magnuson J."/>
            <person name="Mondo S."/>
            <person name="Nolan M."/>
            <person name="Ohm R."/>
            <person name="Pangilinan J."/>
            <person name="Park H.-J."/>
            <person name="Ramirez L."/>
            <person name="Alfaro M."/>
            <person name="Sun H."/>
            <person name="Tritt A."/>
            <person name="Yoshinaga Y."/>
            <person name="Zwiers L.-H."/>
            <person name="Turgeon B."/>
            <person name="Goodwin S."/>
            <person name="Spatafora J."/>
            <person name="Crous P."/>
            <person name="Grigoriev I."/>
        </authorList>
    </citation>
    <scope>NUCLEOTIDE SEQUENCE</scope>
    <source>
        <strain evidence="1">ATCC 200398</strain>
    </source>
</reference>
<keyword evidence="2" id="KW-1185">Reference proteome</keyword>
<name>A0ACB6R562_9PLEO</name>
<proteinExistence type="predicted"/>
<comment type="caution">
    <text evidence="1">The sequence shown here is derived from an EMBL/GenBank/DDBJ whole genome shotgun (WGS) entry which is preliminary data.</text>
</comment>
<accession>A0ACB6R562</accession>
<organism evidence="1 2">
    <name type="scientific">Lindgomyces ingoldianus</name>
    <dbReference type="NCBI Taxonomy" id="673940"/>
    <lineage>
        <taxon>Eukaryota</taxon>
        <taxon>Fungi</taxon>
        <taxon>Dikarya</taxon>
        <taxon>Ascomycota</taxon>
        <taxon>Pezizomycotina</taxon>
        <taxon>Dothideomycetes</taxon>
        <taxon>Pleosporomycetidae</taxon>
        <taxon>Pleosporales</taxon>
        <taxon>Lindgomycetaceae</taxon>
        <taxon>Lindgomyces</taxon>
    </lineage>
</organism>
<dbReference type="EMBL" id="MU003500">
    <property type="protein sequence ID" value="KAF2473437.1"/>
    <property type="molecule type" value="Genomic_DNA"/>
</dbReference>
<evidence type="ECO:0000313" key="1">
    <source>
        <dbReference type="EMBL" id="KAF2473437.1"/>
    </source>
</evidence>
<protein>
    <submittedName>
        <fullName evidence="1">Uncharacterized protein</fullName>
    </submittedName>
</protein>